<dbReference type="SUPFAM" id="SSF55846">
    <property type="entry name" value="N-acetylmuramoyl-L-alanine amidase-like"/>
    <property type="match status" value="1"/>
</dbReference>
<evidence type="ECO:0000259" key="1">
    <source>
        <dbReference type="SMART" id="SM00644"/>
    </source>
</evidence>
<dbReference type="SMART" id="SM00644">
    <property type="entry name" value="Ami_2"/>
    <property type="match status" value="1"/>
</dbReference>
<reference evidence="3 4" key="1">
    <citation type="submission" date="2019-07" db="EMBL/GenBank/DDBJ databases">
        <title>Georgenia wutianyii sp. nov. and Georgenia *** sp. nov. isolated from plateau pika (Ochotona curzoniae) in the Qinghai-Tibet plateau of China.</title>
        <authorList>
            <person name="Tian Z."/>
        </authorList>
    </citation>
    <scope>NUCLEOTIDE SEQUENCE [LARGE SCALE GENOMIC DNA]</scope>
    <source>
        <strain evidence="3 4">Z446</strain>
    </source>
</reference>
<dbReference type="GO" id="GO:0008270">
    <property type="term" value="F:zinc ion binding"/>
    <property type="evidence" value="ECO:0007669"/>
    <property type="project" value="InterPro"/>
</dbReference>
<comment type="caution">
    <text evidence="3">The sequence shown here is derived from an EMBL/GenBank/DDBJ whole genome shotgun (WGS) entry which is preliminary data.</text>
</comment>
<feature type="domain" description="Peptidoglycan recognition protein family" evidence="2">
    <location>
        <begin position="148"/>
        <end position="295"/>
    </location>
</feature>
<organism evidence="3 4">
    <name type="scientific">Georgenia yuyongxinii</name>
    <dbReference type="NCBI Taxonomy" id="2589797"/>
    <lineage>
        <taxon>Bacteria</taxon>
        <taxon>Bacillati</taxon>
        <taxon>Actinomycetota</taxon>
        <taxon>Actinomycetes</taxon>
        <taxon>Micrococcales</taxon>
        <taxon>Bogoriellaceae</taxon>
        <taxon>Georgenia</taxon>
    </lineage>
</organism>
<name>A0A552WZ15_9MICO</name>
<dbReference type="Proteomes" id="UP000318693">
    <property type="component" value="Unassembled WGS sequence"/>
</dbReference>
<sequence>MDDTETTAGPRPVEEVTVSGPGGDLVVVGVSWAEVDAGAGLTAKLRSREGETWSGWTDLEITAPVSAAEAHEEMRGGTEPLAVMDADEIEVTLAGAPGTLPTDPELVVVDPGQSAADANVPVGEAPLGQSSAGAATGAFAVGATNAVPKIYSRADWGADESLRTWKPQIGTVTGVVVHHTAGANGYTAEAVPGIIRGIYTYHAKSLGWGDVGYNVIVDAYGRAWEGRSGGLTTAVVAAHAKGVNSTTFGISVMGNFDKIPVPDAAFRTVAQVIAWKFAVHGITTAGTAIGVDGKAMKRVVGHRDVGNTACPGAYFYPRLGELTELVDDYQVLLPDDLNLTSGGVTRIGGADRYATAAATSRFAFPAADTVFITTGTQYADALSAGPAAVKLGAPILLVQRAAIPMTVHQELQRLRPSRIYVLGGPAAVADSVVTELMAYAGVTRLAGSDRYQTSAAVGRAGWGSAQTVYLASGQDFADGLAGGAAAAAGGAPLYVTPGNLLTHSVKAELQRLGPNQVVLLGGEGALNGGVAEAVQQTLPGARVTRLAGSDRYDTAATIAGATWPNGSGVAFLATGTDFADALSGVPAAGVAAAPVLLTRPACLPRRASEVLGGLAPTVIAVFGGTGAVKTSALNDVC</sequence>
<evidence type="ECO:0000259" key="2">
    <source>
        <dbReference type="SMART" id="SM00701"/>
    </source>
</evidence>
<dbReference type="CDD" id="cd06583">
    <property type="entry name" value="PGRP"/>
    <property type="match status" value="1"/>
</dbReference>
<protein>
    <recommendedName>
        <fullName evidence="5">N-acetylmuramoyl-L-alanine amidase</fullName>
    </recommendedName>
</protein>
<dbReference type="GO" id="GO:0008745">
    <property type="term" value="F:N-acetylmuramoyl-L-alanine amidase activity"/>
    <property type="evidence" value="ECO:0007669"/>
    <property type="project" value="InterPro"/>
</dbReference>
<dbReference type="GO" id="GO:0009253">
    <property type="term" value="P:peptidoglycan catabolic process"/>
    <property type="evidence" value="ECO:0007669"/>
    <property type="project" value="InterPro"/>
</dbReference>
<evidence type="ECO:0000313" key="3">
    <source>
        <dbReference type="EMBL" id="TRW47583.1"/>
    </source>
</evidence>
<dbReference type="AlphaFoldDB" id="A0A552WZ15"/>
<dbReference type="PANTHER" id="PTHR30032:SF8">
    <property type="entry name" value="GERMINATION-SPECIFIC N-ACETYLMURAMOYL-L-ALANINE AMIDASE"/>
    <property type="match status" value="1"/>
</dbReference>
<dbReference type="Pfam" id="PF04122">
    <property type="entry name" value="CW_binding_2"/>
    <property type="match status" value="3"/>
</dbReference>
<dbReference type="Gene3D" id="3.40.50.12090">
    <property type="match status" value="1"/>
</dbReference>
<keyword evidence="4" id="KW-1185">Reference proteome</keyword>
<evidence type="ECO:0000313" key="4">
    <source>
        <dbReference type="Proteomes" id="UP000318693"/>
    </source>
</evidence>
<dbReference type="InterPro" id="IPR036505">
    <property type="entry name" value="Amidase/PGRP_sf"/>
</dbReference>
<feature type="domain" description="N-acetylmuramoyl-L-alanine amidase" evidence="1">
    <location>
        <begin position="160"/>
        <end position="312"/>
    </location>
</feature>
<dbReference type="InterPro" id="IPR051922">
    <property type="entry name" value="Bact_Sporulation_Assoc"/>
</dbReference>
<dbReference type="PANTHER" id="PTHR30032">
    <property type="entry name" value="N-ACETYLMURAMOYL-L-ALANINE AMIDASE-RELATED"/>
    <property type="match status" value="1"/>
</dbReference>
<gene>
    <name evidence="3" type="ORF">FJ693_00285</name>
</gene>
<dbReference type="EMBL" id="VJXR01000001">
    <property type="protein sequence ID" value="TRW47583.1"/>
    <property type="molecule type" value="Genomic_DNA"/>
</dbReference>
<dbReference type="Gene3D" id="3.40.80.10">
    <property type="entry name" value="Peptidoglycan recognition protein-like"/>
    <property type="match status" value="1"/>
</dbReference>
<accession>A0A552WZ15</accession>
<dbReference type="Pfam" id="PF01510">
    <property type="entry name" value="Amidase_2"/>
    <property type="match status" value="1"/>
</dbReference>
<dbReference type="InterPro" id="IPR007253">
    <property type="entry name" value="Cell_wall-bd_2"/>
</dbReference>
<dbReference type="SMART" id="SM00701">
    <property type="entry name" value="PGRP"/>
    <property type="match status" value="1"/>
</dbReference>
<dbReference type="InterPro" id="IPR002502">
    <property type="entry name" value="Amidase_domain"/>
</dbReference>
<proteinExistence type="predicted"/>
<evidence type="ECO:0008006" key="5">
    <source>
        <dbReference type="Google" id="ProtNLM"/>
    </source>
</evidence>
<dbReference type="InterPro" id="IPR006619">
    <property type="entry name" value="PGRP_domain_met/bac"/>
</dbReference>